<keyword evidence="4" id="KW-1133">Transmembrane helix</keyword>
<reference evidence="5" key="1">
    <citation type="submission" date="2020-05" db="EMBL/GenBank/DDBJ databases">
        <authorList>
            <person name="Chiriac C."/>
            <person name="Salcher M."/>
            <person name="Ghai R."/>
            <person name="Kavagutti S V."/>
        </authorList>
    </citation>
    <scope>NUCLEOTIDE SEQUENCE</scope>
</reference>
<organism evidence="5">
    <name type="scientific">freshwater metagenome</name>
    <dbReference type="NCBI Taxonomy" id="449393"/>
    <lineage>
        <taxon>unclassified sequences</taxon>
        <taxon>metagenomes</taxon>
        <taxon>ecological metagenomes</taxon>
    </lineage>
</organism>
<proteinExistence type="predicted"/>
<keyword evidence="2" id="KW-0813">Transport</keyword>
<sequence length="61" mass="6628">MILVEPVFGINGVGAYAQQAVAHLDLPPLMALTMYGGFLIVVINAFADVLSMILDPRIRRD</sequence>
<comment type="subcellular location">
    <subcellularLocation>
        <location evidence="1">Cell membrane</location>
        <topology evidence="1">Multi-pass membrane protein</topology>
    </subcellularLocation>
</comment>
<keyword evidence="4" id="KW-0812">Transmembrane</keyword>
<dbReference type="AlphaFoldDB" id="A0A6J5ZP35"/>
<keyword evidence="4" id="KW-0472">Membrane</keyword>
<protein>
    <submittedName>
        <fullName evidence="5">Unannotated protein</fullName>
    </submittedName>
</protein>
<dbReference type="PANTHER" id="PTHR43163">
    <property type="entry name" value="DIPEPTIDE TRANSPORT SYSTEM PERMEASE PROTEIN DPPB-RELATED"/>
    <property type="match status" value="1"/>
</dbReference>
<dbReference type="PANTHER" id="PTHR43163:SF6">
    <property type="entry name" value="DIPEPTIDE TRANSPORT SYSTEM PERMEASE PROTEIN DPPB-RELATED"/>
    <property type="match status" value="1"/>
</dbReference>
<accession>A0A6J5ZP35</accession>
<evidence type="ECO:0000256" key="4">
    <source>
        <dbReference type="SAM" id="Phobius"/>
    </source>
</evidence>
<evidence type="ECO:0000256" key="3">
    <source>
        <dbReference type="ARBA" id="ARBA00022475"/>
    </source>
</evidence>
<evidence type="ECO:0000313" key="5">
    <source>
        <dbReference type="EMBL" id="CAB4342769.1"/>
    </source>
</evidence>
<evidence type="ECO:0000256" key="2">
    <source>
        <dbReference type="ARBA" id="ARBA00022448"/>
    </source>
</evidence>
<gene>
    <name evidence="5" type="ORF">UFOPK3522_00756</name>
</gene>
<dbReference type="EMBL" id="CAESAO010000052">
    <property type="protein sequence ID" value="CAB4342769.1"/>
    <property type="molecule type" value="Genomic_DNA"/>
</dbReference>
<name>A0A6J5ZP35_9ZZZZ</name>
<keyword evidence="3" id="KW-1003">Cell membrane</keyword>
<feature type="transmembrane region" description="Helical" evidence="4">
    <location>
        <begin position="34"/>
        <end position="54"/>
    </location>
</feature>
<dbReference type="GO" id="GO:0005886">
    <property type="term" value="C:plasma membrane"/>
    <property type="evidence" value="ECO:0007669"/>
    <property type="project" value="UniProtKB-SubCell"/>
</dbReference>
<evidence type="ECO:0000256" key="1">
    <source>
        <dbReference type="ARBA" id="ARBA00004651"/>
    </source>
</evidence>